<dbReference type="SUPFAM" id="SSF56784">
    <property type="entry name" value="HAD-like"/>
    <property type="match status" value="1"/>
</dbReference>
<reference evidence="1" key="1">
    <citation type="submission" date="2022-09" db="EMBL/GenBank/DDBJ databases">
        <title>Actin cytoskeleton and complex cell architecture in an #Asgard archaeon.</title>
        <authorList>
            <person name="Ponce Toledo R.I."/>
            <person name="Schleper C."/>
            <person name="Rodrigues Oliveira T."/>
            <person name="Wollweber F."/>
            <person name="Xu J."/>
            <person name="Rittmann S."/>
            <person name="Klingl A."/>
            <person name="Pilhofer M."/>
        </authorList>
    </citation>
    <scope>NUCLEOTIDE SEQUENCE</scope>
    <source>
        <strain evidence="1">B-35</strain>
    </source>
</reference>
<sequence length="122" mass="14000">MYDQRYRLGTSNGKPSCDLVGNLSTMQANHYFQAFYDPDLINYGKLNFLFYSKILRASQTQPSHTTRIDVPPLFLQMAKKIGNKTIQSNSCKSNQFQSEHADFVYEQSNDLLTIIPQITKIP</sequence>
<evidence type="ECO:0000313" key="2">
    <source>
        <dbReference type="Proteomes" id="UP001208689"/>
    </source>
</evidence>
<keyword evidence="2" id="KW-1185">Reference proteome</keyword>
<dbReference type="InterPro" id="IPR036412">
    <property type="entry name" value="HAD-like_sf"/>
</dbReference>
<accession>A0ABY6HQ42</accession>
<gene>
    <name evidence="1" type="ORF">NEF87_000782</name>
</gene>
<proteinExistence type="predicted"/>
<protein>
    <submittedName>
        <fullName evidence="1">Uncharacterized protein</fullName>
    </submittedName>
</protein>
<evidence type="ECO:0000313" key="1">
    <source>
        <dbReference type="EMBL" id="UYP44497.1"/>
    </source>
</evidence>
<dbReference type="InterPro" id="IPR023214">
    <property type="entry name" value="HAD_sf"/>
</dbReference>
<organism evidence="1 2">
    <name type="scientific">Candidatus Lokiarchaeum ossiferum</name>
    <dbReference type="NCBI Taxonomy" id="2951803"/>
    <lineage>
        <taxon>Archaea</taxon>
        <taxon>Promethearchaeati</taxon>
        <taxon>Promethearchaeota</taxon>
        <taxon>Promethearchaeia</taxon>
        <taxon>Promethearchaeales</taxon>
        <taxon>Promethearchaeaceae</taxon>
        <taxon>Candidatus Lokiarchaeum</taxon>
    </lineage>
</organism>
<dbReference type="Proteomes" id="UP001208689">
    <property type="component" value="Chromosome"/>
</dbReference>
<dbReference type="EMBL" id="CP104013">
    <property type="protein sequence ID" value="UYP44497.1"/>
    <property type="molecule type" value="Genomic_DNA"/>
</dbReference>
<name>A0ABY6HQ42_9ARCH</name>
<dbReference type="Gene3D" id="3.40.50.1000">
    <property type="entry name" value="HAD superfamily/HAD-like"/>
    <property type="match status" value="1"/>
</dbReference>